<accession>A0A6J4V3Z9</accession>
<proteinExistence type="predicted"/>
<feature type="non-terminal residue" evidence="2">
    <location>
        <position position="1"/>
    </location>
</feature>
<reference evidence="2" key="1">
    <citation type="submission" date="2020-02" db="EMBL/GenBank/DDBJ databases">
        <authorList>
            <person name="Meier V. D."/>
        </authorList>
    </citation>
    <scope>NUCLEOTIDE SEQUENCE</scope>
    <source>
        <strain evidence="2">AVDCRST_MAG49</strain>
    </source>
</reference>
<gene>
    <name evidence="2" type="ORF">AVDCRST_MAG49-3182</name>
</gene>
<evidence type="ECO:0000313" key="2">
    <source>
        <dbReference type="EMBL" id="CAA9567892.1"/>
    </source>
</evidence>
<feature type="non-terminal residue" evidence="2">
    <location>
        <position position="81"/>
    </location>
</feature>
<evidence type="ECO:0000256" key="1">
    <source>
        <dbReference type="SAM" id="MobiDB-lite"/>
    </source>
</evidence>
<feature type="region of interest" description="Disordered" evidence="1">
    <location>
        <begin position="37"/>
        <end position="81"/>
    </location>
</feature>
<name>A0A6J4V3Z9_9BACT</name>
<dbReference type="AlphaFoldDB" id="A0A6J4V3Z9"/>
<dbReference type="EMBL" id="CADCWG010000218">
    <property type="protein sequence ID" value="CAA9567892.1"/>
    <property type="molecule type" value="Genomic_DNA"/>
</dbReference>
<sequence>WRPVPARSARAAPPTASGCRRLVADTEFGRWALASAGARGRAYPGSSPEVTVAGTKPARAGRGPTRRSPGDTPDPACRPTP</sequence>
<organism evidence="2">
    <name type="scientific">uncultured Thermomicrobiales bacterium</name>
    <dbReference type="NCBI Taxonomy" id="1645740"/>
    <lineage>
        <taxon>Bacteria</taxon>
        <taxon>Pseudomonadati</taxon>
        <taxon>Thermomicrobiota</taxon>
        <taxon>Thermomicrobia</taxon>
        <taxon>Thermomicrobiales</taxon>
        <taxon>environmental samples</taxon>
    </lineage>
</organism>
<protein>
    <submittedName>
        <fullName evidence="2">Uncharacterized protein</fullName>
    </submittedName>
</protein>